<dbReference type="Proteomes" id="UP001139354">
    <property type="component" value="Unassembled WGS sequence"/>
</dbReference>
<evidence type="ECO:0000256" key="1">
    <source>
        <dbReference type="SAM" id="MobiDB-lite"/>
    </source>
</evidence>
<accession>A0A9X1LVK8</accession>
<gene>
    <name evidence="2" type="ORF">KEC57_10440</name>
</gene>
<keyword evidence="3" id="KW-1185">Reference proteome</keyword>
<sequence>MGNPLVRDDAVITRARVTFTEFRSPDDPMLLAWARFRGVLAAGLTAALPVPRAAPAGKRDSGLWRLLATNNRELARSFLLYTRFEAAHAHVEELQANHGTLRIVHLSGASSGSRGWLITAADVPVMTCSRWYGSLSTAAAAAEGALEAFRGAVPADAPDRSDASGRFRRRTPVGADVRPT</sequence>
<dbReference type="EMBL" id="JAGTTN010000003">
    <property type="protein sequence ID" value="MCC2032596.1"/>
    <property type="molecule type" value="Genomic_DNA"/>
</dbReference>
<evidence type="ECO:0000313" key="3">
    <source>
        <dbReference type="Proteomes" id="UP001139354"/>
    </source>
</evidence>
<feature type="region of interest" description="Disordered" evidence="1">
    <location>
        <begin position="155"/>
        <end position="180"/>
    </location>
</feature>
<evidence type="ECO:0000313" key="2">
    <source>
        <dbReference type="EMBL" id="MCC2032596.1"/>
    </source>
</evidence>
<dbReference type="RefSeq" id="WP_229384565.1">
    <property type="nucleotide sequence ID" value="NZ_JAGTTN010000003.1"/>
</dbReference>
<protein>
    <submittedName>
        <fullName evidence="2">Uncharacterized protein</fullName>
    </submittedName>
</protein>
<proteinExistence type="predicted"/>
<name>A0A9X1LVK8_9MICO</name>
<dbReference type="AlphaFoldDB" id="A0A9X1LVK8"/>
<organism evidence="2 3">
    <name type="scientific">Microbacterium allomyrinae</name>
    <dbReference type="NCBI Taxonomy" id="2830666"/>
    <lineage>
        <taxon>Bacteria</taxon>
        <taxon>Bacillati</taxon>
        <taxon>Actinomycetota</taxon>
        <taxon>Actinomycetes</taxon>
        <taxon>Micrococcales</taxon>
        <taxon>Microbacteriaceae</taxon>
        <taxon>Microbacterium</taxon>
    </lineage>
</organism>
<comment type="caution">
    <text evidence="2">The sequence shown here is derived from an EMBL/GenBank/DDBJ whole genome shotgun (WGS) entry which is preliminary data.</text>
</comment>
<reference evidence="2" key="1">
    <citation type="submission" date="2021-04" db="EMBL/GenBank/DDBJ databases">
        <title>Microbacterium tenobrionis sp. nov. and Microbacterium allomyrinae sp. nov., isolated from larvae of Tenobrio molitor and Allomyrina dichotoma, respectively.</title>
        <authorList>
            <person name="Lee S.D."/>
        </authorList>
    </citation>
    <scope>NUCLEOTIDE SEQUENCE</scope>
    <source>
        <strain evidence="2">BWT-G7</strain>
    </source>
</reference>